<evidence type="ECO:0008006" key="4">
    <source>
        <dbReference type="Google" id="ProtNLM"/>
    </source>
</evidence>
<proteinExistence type="predicted"/>
<reference evidence="3" key="1">
    <citation type="submission" date="2023-07" db="EMBL/GenBank/DDBJ databases">
        <title>30 novel species of actinomycetes from the DSMZ collection.</title>
        <authorList>
            <person name="Nouioui I."/>
        </authorList>
    </citation>
    <scope>NUCLEOTIDE SEQUENCE [LARGE SCALE GENOMIC DNA]</scope>
    <source>
        <strain evidence="3">DSM 44399</strain>
    </source>
</reference>
<gene>
    <name evidence="2" type="ORF">RM423_13100</name>
</gene>
<feature type="region of interest" description="Disordered" evidence="1">
    <location>
        <begin position="149"/>
        <end position="178"/>
    </location>
</feature>
<feature type="region of interest" description="Disordered" evidence="1">
    <location>
        <begin position="389"/>
        <end position="439"/>
    </location>
</feature>
<dbReference type="EMBL" id="JAVREH010000016">
    <property type="protein sequence ID" value="MDT0262327.1"/>
    <property type="molecule type" value="Genomic_DNA"/>
</dbReference>
<evidence type="ECO:0000313" key="3">
    <source>
        <dbReference type="Proteomes" id="UP001183176"/>
    </source>
</evidence>
<sequence length="439" mass="46825">MATSLRSLLDALDEEVTRAESAPNNEAGAAQALGPLGRTLQRLANDGLSDEIGGYRERFVQELGTACVVASDPSDAGEDRLPLLSGVLADTTDILRFELGGASRWAAAVEMATIARRLGEVASNADAPKLPSSALEHVRRAGILVERTGAIEPPSASDARPLDRAIPSPLRQPPQQPADRITEAMTGLVHYTRPGAQLAVAEVLAVGLAAETLCASAATLHSPNHPQFEAMTSAGQAWRRVGVALQPFNDGSRHRHDDLSTAVAWAIQLHETLRQERATGVQTAQDGNGPKGEEDLSAAVSACVAQLPELGDNLCRLIQEWPRGGRVLAYAQQLPPREHRVREQLAGRKPTGLIHVDLADLRPAVNAVRSAVAESVPRPDLAATEEVASMGRAADDRPAMSRQRLSHWRSPDHEHPAGAPPTDQRLPAASQPVEPGHRR</sequence>
<comment type="caution">
    <text evidence="2">The sequence shown here is derived from an EMBL/GenBank/DDBJ whole genome shotgun (WGS) entry which is preliminary data.</text>
</comment>
<name>A0ABU2JBJ8_9ACTN</name>
<dbReference type="Proteomes" id="UP001183176">
    <property type="component" value="Unassembled WGS sequence"/>
</dbReference>
<evidence type="ECO:0000313" key="2">
    <source>
        <dbReference type="EMBL" id="MDT0262327.1"/>
    </source>
</evidence>
<organism evidence="2 3">
    <name type="scientific">Jatrophihabitans lederbergiae</name>
    <dbReference type="NCBI Taxonomy" id="3075547"/>
    <lineage>
        <taxon>Bacteria</taxon>
        <taxon>Bacillati</taxon>
        <taxon>Actinomycetota</taxon>
        <taxon>Actinomycetes</taxon>
        <taxon>Jatrophihabitantales</taxon>
        <taxon>Jatrophihabitantaceae</taxon>
        <taxon>Jatrophihabitans</taxon>
    </lineage>
</organism>
<dbReference type="RefSeq" id="WP_311423477.1">
    <property type="nucleotide sequence ID" value="NZ_JAVREH010000016.1"/>
</dbReference>
<protein>
    <recommendedName>
        <fullName evidence="4">DUF222 domain-containing protein</fullName>
    </recommendedName>
</protein>
<evidence type="ECO:0000256" key="1">
    <source>
        <dbReference type="SAM" id="MobiDB-lite"/>
    </source>
</evidence>
<keyword evidence="3" id="KW-1185">Reference proteome</keyword>
<accession>A0ABU2JBJ8</accession>